<sequence length="104" mass="11255">MAPAGTGEAPSGSRGGRVKTKSVRRLLEPPPPLHPSTDSKVVGSIVSDLDVETLSVAMANKLKIEEEENLWNEGLNWNAGTHVQSEEEEDMDTDPDNMNDADEL</sequence>
<proteinExistence type="predicted"/>
<feature type="region of interest" description="Disordered" evidence="1">
    <location>
        <begin position="1"/>
        <end position="39"/>
    </location>
</feature>
<reference evidence="2 3" key="1">
    <citation type="submission" date="2024-10" db="EMBL/GenBank/DDBJ databases">
        <authorList>
            <person name="Ryan C."/>
        </authorList>
    </citation>
    <scope>NUCLEOTIDE SEQUENCE [LARGE SCALE GENOMIC DNA]</scope>
</reference>
<protein>
    <submittedName>
        <fullName evidence="2">Uncharacterized protein</fullName>
    </submittedName>
</protein>
<feature type="region of interest" description="Disordered" evidence="1">
    <location>
        <begin position="75"/>
        <end position="104"/>
    </location>
</feature>
<feature type="compositionally biased region" description="Acidic residues" evidence="1">
    <location>
        <begin position="86"/>
        <end position="104"/>
    </location>
</feature>
<evidence type="ECO:0000313" key="2">
    <source>
        <dbReference type="EMBL" id="CAM0145637.1"/>
    </source>
</evidence>
<evidence type="ECO:0000313" key="3">
    <source>
        <dbReference type="Proteomes" id="UP001497457"/>
    </source>
</evidence>
<dbReference type="Proteomes" id="UP001497457">
    <property type="component" value="Unassembled WGS sequence"/>
</dbReference>
<dbReference type="AlphaFoldDB" id="A0ABC9GSQ0"/>
<name>A0ABC9GSQ0_9POAL</name>
<organism evidence="2 3">
    <name type="scientific">Urochloa decumbens</name>
    <dbReference type="NCBI Taxonomy" id="240449"/>
    <lineage>
        <taxon>Eukaryota</taxon>
        <taxon>Viridiplantae</taxon>
        <taxon>Streptophyta</taxon>
        <taxon>Embryophyta</taxon>
        <taxon>Tracheophyta</taxon>
        <taxon>Spermatophyta</taxon>
        <taxon>Magnoliopsida</taxon>
        <taxon>Liliopsida</taxon>
        <taxon>Poales</taxon>
        <taxon>Poaceae</taxon>
        <taxon>PACMAD clade</taxon>
        <taxon>Panicoideae</taxon>
        <taxon>Panicodae</taxon>
        <taxon>Paniceae</taxon>
        <taxon>Melinidinae</taxon>
        <taxon>Urochloa</taxon>
    </lineage>
</organism>
<accession>A0ABC9GSQ0</accession>
<evidence type="ECO:0000256" key="1">
    <source>
        <dbReference type="SAM" id="MobiDB-lite"/>
    </source>
</evidence>
<keyword evidence="3" id="KW-1185">Reference proteome</keyword>
<comment type="caution">
    <text evidence="2">The sequence shown here is derived from an EMBL/GenBank/DDBJ whole genome shotgun (WGS) entry which is preliminary data.</text>
</comment>
<gene>
    <name evidence="2" type="ORF">URODEC1_LOCUS119328</name>
</gene>
<dbReference type="EMBL" id="CAXIPR030000303">
    <property type="protein sequence ID" value="CAM0145637.1"/>
    <property type="molecule type" value="Genomic_DNA"/>
</dbReference>